<keyword evidence="2" id="KW-0472">Membrane</keyword>
<dbReference type="Gramene" id="PNW83431">
    <property type="protein sequence ID" value="PNW83431"/>
    <property type="gene ID" value="CHLRE_05g243550v5"/>
</dbReference>
<keyword evidence="2" id="KW-0812">Transmembrane</keyword>
<feature type="region of interest" description="Disordered" evidence="1">
    <location>
        <begin position="180"/>
        <end position="217"/>
    </location>
</feature>
<keyword evidence="4" id="KW-1185">Reference proteome</keyword>
<evidence type="ECO:0000256" key="1">
    <source>
        <dbReference type="SAM" id="MobiDB-lite"/>
    </source>
</evidence>
<gene>
    <name evidence="3" type="ORF">CHLRE_05g243550v5</name>
</gene>
<dbReference type="PaxDb" id="3055-EDP07165"/>
<dbReference type="RefSeq" id="XP_001700911.1">
    <property type="nucleotide sequence ID" value="XM_001700859.2"/>
</dbReference>
<proteinExistence type="predicted"/>
<dbReference type="Proteomes" id="UP000006906">
    <property type="component" value="Chromosome 5"/>
</dbReference>
<reference evidence="3 4" key="1">
    <citation type="journal article" date="2007" name="Science">
        <title>The Chlamydomonas genome reveals the evolution of key animal and plant functions.</title>
        <authorList>
            <person name="Merchant S.S."/>
            <person name="Prochnik S.E."/>
            <person name="Vallon O."/>
            <person name="Harris E.H."/>
            <person name="Karpowicz S.J."/>
            <person name="Witman G.B."/>
            <person name="Terry A."/>
            <person name="Salamov A."/>
            <person name="Fritz-Laylin L.K."/>
            <person name="Marechal-Drouard L."/>
            <person name="Marshall W.F."/>
            <person name="Qu L.H."/>
            <person name="Nelson D.R."/>
            <person name="Sanderfoot A.A."/>
            <person name="Spalding M.H."/>
            <person name="Kapitonov V.V."/>
            <person name="Ren Q."/>
            <person name="Ferris P."/>
            <person name="Lindquist E."/>
            <person name="Shapiro H."/>
            <person name="Lucas S.M."/>
            <person name="Grimwood J."/>
            <person name="Schmutz J."/>
            <person name="Cardol P."/>
            <person name="Cerutti H."/>
            <person name="Chanfreau G."/>
            <person name="Chen C.L."/>
            <person name="Cognat V."/>
            <person name="Croft M.T."/>
            <person name="Dent R."/>
            <person name="Dutcher S."/>
            <person name="Fernandez E."/>
            <person name="Fukuzawa H."/>
            <person name="Gonzalez-Ballester D."/>
            <person name="Gonzalez-Halphen D."/>
            <person name="Hallmann A."/>
            <person name="Hanikenne M."/>
            <person name="Hippler M."/>
            <person name="Inwood W."/>
            <person name="Jabbari K."/>
            <person name="Kalanon M."/>
            <person name="Kuras R."/>
            <person name="Lefebvre P.A."/>
            <person name="Lemaire S.D."/>
            <person name="Lobanov A.V."/>
            <person name="Lohr M."/>
            <person name="Manuell A."/>
            <person name="Meier I."/>
            <person name="Mets L."/>
            <person name="Mittag M."/>
            <person name="Mittelmeier T."/>
            <person name="Moroney J.V."/>
            <person name="Moseley J."/>
            <person name="Napoli C."/>
            <person name="Nedelcu A.M."/>
            <person name="Niyogi K."/>
            <person name="Novoselov S.V."/>
            <person name="Paulsen I.T."/>
            <person name="Pazour G."/>
            <person name="Purton S."/>
            <person name="Ral J.P."/>
            <person name="Riano-Pachon D.M."/>
            <person name="Riekhof W."/>
            <person name="Rymarquis L."/>
            <person name="Schroda M."/>
            <person name="Stern D."/>
            <person name="Umen J."/>
            <person name="Willows R."/>
            <person name="Wilson N."/>
            <person name="Zimmer S.L."/>
            <person name="Allmer J."/>
            <person name="Balk J."/>
            <person name="Bisova K."/>
            <person name="Chen C.J."/>
            <person name="Elias M."/>
            <person name="Gendler K."/>
            <person name="Hauser C."/>
            <person name="Lamb M.R."/>
            <person name="Ledford H."/>
            <person name="Long J.C."/>
            <person name="Minagawa J."/>
            <person name="Page M.D."/>
            <person name="Pan J."/>
            <person name="Pootakham W."/>
            <person name="Roje S."/>
            <person name="Rose A."/>
            <person name="Stahlberg E."/>
            <person name="Terauchi A.M."/>
            <person name="Yang P."/>
            <person name="Ball S."/>
            <person name="Bowler C."/>
            <person name="Dieckmann C.L."/>
            <person name="Gladyshev V.N."/>
            <person name="Green P."/>
            <person name="Jorgensen R."/>
            <person name="Mayfield S."/>
            <person name="Mueller-Roeber B."/>
            <person name="Rajamani S."/>
            <person name="Sayre R.T."/>
            <person name="Brokstein P."/>
            <person name="Dubchak I."/>
            <person name="Goodstein D."/>
            <person name="Hornick L."/>
            <person name="Huang Y.W."/>
            <person name="Jhaveri J."/>
            <person name="Luo Y."/>
            <person name="Martinez D."/>
            <person name="Ngau W.C."/>
            <person name="Otillar B."/>
            <person name="Poliakov A."/>
            <person name="Porter A."/>
            <person name="Szajkowski L."/>
            <person name="Werner G."/>
            <person name="Zhou K."/>
            <person name="Grigoriev I.V."/>
            <person name="Rokhsar D.S."/>
            <person name="Grossman A.R."/>
        </authorList>
    </citation>
    <scope>NUCLEOTIDE SEQUENCE [LARGE SCALE GENOMIC DNA]</scope>
    <source>
        <strain evidence="4">CC-503</strain>
    </source>
</reference>
<accession>A8I594</accession>
<dbReference type="GeneID" id="5726459"/>
<evidence type="ECO:0000256" key="2">
    <source>
        <dbReference type="SAM" id="Phobius"/>
    </source>
</evidence>
<name>A8I594_CHLRE</name>
<organism evidence="3 4">
    <name type="scientific">Chlamydomonas reinhardtii</name>
    <name type="common">Chlamydomonas smithii</name>
    <dbReference type="NCBI Taxonomy" id="3055"/>
    <lineage>
        <taxon>Eukaryota</taxon>
        <taxon>Viridiplantae</taxon>
        <taxon>Chlorophyta</taxon>
        <taxon>core chlorophytes</taxon>
        <taxon>Chlorophyceae</taxon>
        <taxon>CS clade</taxon>
        <taxon>Chlamydomonadales</taxon>
        <taxon>Chlamydomonadaceae</taxon>
        <taxon>Chlamydomonas</taxon>
    </lineage>
</organism>
<evidence type="ECO:0000313" key="3">
    <source>
        <dbReference type="EMBL" id="PNW83431.1"/>
    </source>
</evidence>
<feature type="compositionally biased region" description="Polar residues" evidence="1">
    <location>
        <begin position="192"/>
        <end position="206"/>
    </location>
</feature>
<feature type="transmembrane region" description="Helical" evidence="2">
    <location>
        <begin position="100"/>
        <end position="117"/>
    </location>
</feature>
<dbReference type="EMBL" id="CM008966">
    <property type="protein sequence ID" value="PNW83431.1"/>
    <property type="molecule type" value="Genomic_DNA"/>
</dbReference>
<dbReference type="InParanoid" id="A8I594"/>
<dbReference type="HOGENOM" id="CLU_1273832_0_0_1"/>
<feature type="transmembrane region" description="Helical" evidence="2">
    <location>
        <begin position="149"/>
        <end position="170"/>
    </location>
</feature>
<keyword evidence="2" id="KW-1133">Transmembrane helix</keyword>
<dbReference type="AlphaFoldDB" id="A8I594"/>
<dbReference type="KEGG" id="cre:CHLRE_05g243550v5"/>
<sequence>MRTIRETLLSVKGENETSIQPILKALSALGFHEHDQAGKAFSLLKAERAAGLNVRQQLALTAAIQAVAASLGDAGSATTAGGVGGGGTAALEKGASGGQGLLSLAVGGPLLLLVLVVDRGVGRFSEAVECVKAFIAHNDPQLAVTYKTIRGLGFVGSIGMGAAAAVGVCLKRLNVRPGRPRVLRPVHPKLDTTGSGQGPEQHSSLAPASPAMSDSGA</sequence>
<protein>
    <submittedName>
        <fullName evidence="3">Uncharacterized protein</fullName>
    </submittedName>
</protein>
<evidence type="ECO:0000313" key="4">
    <source>
        <dbReference type="Proteomes" id="UP000006906"/>
    </source>
</evidence>